<dbReference type="KEGG" id="aprs:BI364_03925"/>
<dbReference type="InterPro" id="IPR025202">
    <property type="entry name" value="PLD-like_dom"/>
</dbReference>
<dbReference type="CDD" id="cd09110">
    <property type="entry name" value="PLDc_CLS_1"/>
    <property type="match status" value="1"/>
</dbReference>
<dbReference type="PROSITE" id="PS50035">
    <property type="entry name" value="PLD"/>
    <property type="match status" value="2"/>
</dbReference>
<dbReference type="SMART" id="SM00155">
    <property type="entry name" value="PLDc"/>
    <property type="match status" value="2"/>
</dbReference>
<protein>
    <recommendedName>
        <fullName evidence="1">PLD phosphodiesterase domain-containing protein</fullName>
    </recommendedName>
</protein>
<dbReference type="PANTHER" id="PTHR21248:SF23">
    <property type="entry name" value="CARDIOLIPIN SYNTHASE B"/>
    <property type="match status" value="1"/>
</dbReference>
<dbReference type="PANTHER" id="PTHR21248">
    <property type="entry name" value="CARDIOLIPIN SYNTHASE"/>
    <property type="match status" value="1"/>
</dbReference>
<feature type="domain" description="PLD phosphodiesterase" evidence="1">
    <location>
        <begin position="292"/>
        <end position="318"/>
    </location>
</feature>
<name>A0A1D8ILB4_9GAMM</name>
<dbReference type="InterPro" id="IPR001736">
    <property type="entry name" value="PLipase_D/transphosphatidylase"/>
</dbReference>
<dbReference type="Pfam" id="PF13091">
    <property type="entry name" value="PLDc_2"/>
    <property type="match status" value="2"/>
</dbReference>
<evidence type="ECO:0000313" key="3">
    <source>
        <dbReference type="Proteomes" id="UP000095401"/>
    </source>
</evidence>
<dbReference type="Gene3D" id="3.30.870.10">
    <property type="entry name" value="Endonuclease Chain A"/>
    <property type="match status" value="2"/>
</dbReference>
<gene>
    <name evidence="2" type="ORF">BI364_03925</name>
</gene>
<organism evidence="2 3">
    <name type="scientific">Acidihalobacter yilgarnensis</name>
    <dbReference type="NCBI Taxonomy" id="2819280"/>
    <lineage>
        <taxon>Bacteria</taxon>
        <taxon>Pseudomonadati</taxon>
        <taxon>Pseudomonadota</taxon>
        <taxon>Gammaproteobacteria</taxon>
        <taxon>Chromatiales</taxon>
        <taxon>Ectothiorhodospiraceae</taxon>
        <taxon>Acidihalobacter</taxon>
    </lineage>
</organism>
<evidence type="ECO:0000313" key="2">
    <source>
        <dbReference type="EMBL" id="AOU97257.1"/>
    </source>
</evidence>
<dbReference type="SUPFAM" id="SSF56024">
    <property type="entry name" value="Phospholipase D/nuclease"/>
    <property type="match status" value="2"/>
</dbReference>
<dbReference type="EMBL" id="CP017415">
    <property type="protein sequence ID" value="AOU97257.1"/>
    <property type="molecule type" value="Genomic_DNA"/>
</dbReference>
<accession>A0A1D8ILB4</accession>
<keyword evidence="3" id="KW-1185">Reference proteome</keyword>
<dbReference type="RefSeq" id="WP_070077645.1">
    <property type="nucleotide sequence ID" value="NZ_CP017415.1"/>
</dbReference>
<evidence type="ECO:0000259" key="1">
    <source>
        <dbReference type="PROSITE" id="PS50035"/>
    </source>
</evidence>
<sequence>MIRPPFTRKHGAASFPKRSGHRLDLLVDGQRFFPAMLETIAEARQYILMEMYLFESGALAERFIDALLAAAARDVTVRLLIDDFGALGLQAQDRSRLREGGVTLAFYNPLRVGRLSANLHRDHRKLLLVDGQVAFTGGSGITDDFDPTVRPQGWWHDLMLRIEGPVTADWQHLFENAWHRSISDDVPALPRPAPSAAGPHVARVVVNDGRRRDIQRRLARCITQAHHRISISVAYFVPPLRIRAALRRAALRGVEVHLIVPGLHTDHQAARYAGRRFYTQLLRAGVHIHEYTPRFTHVKLMICDDWVSLGSANLDHWTLRWNLEANLEVDGASFAEVAQLAFEDDLAQAREITLSAWRARSRRTRIKEWFWSLISGWLARRGPPGRDRHRPRTQPAPERRG</sequence>
<feature type="domain" description="PLD phosphodiesterase" evidence="1">
    <location>
        <begin position="118"/>
        <end position="145"/>
    </location>
</feature>
<dbReference type="AlphaFoldDB" id="A0A1D8ILB4"/>
<proteinExistence type="predicted"/>
<dbReference type="GO" id="GO:0032049">
    <property type="term" value="P:cardiolipin biosynthetic process"/>
    <property type="evidence" value="ECO:0007669"/>
    <property type="project" value="UniProtKB-ARBA"/>
</dbReference>
<dbReference type="Proteomes" id="UP000095401">
    <property type="component" value="Chromosome"/>
</dbReference>
<dbReference type="GO" id="GO:0016020">
    <property type="term" value="C:membrane"/>
    <property type="evidence" value="ECO:0007669"/>
    <property type="project" value="TreeGrafter"/>
</dbReference>
<reference evidence="3" key="1">
    <citation type="submission" date="2016-09" db="EMBL/GenBank/DDBJ databases">
        <title>Acidihalobacter prosperus F5.</title>
        <authorList>
            <person name="Khaleque H.N."/>
            <person name="Ramsay J.P."/>
            <person name="Kaksonen A.H."/>
            <person name="Boxall N.J."/>
            <person name="Watkin E.L.J."/>
        </authorList>
    </citation>
    <scope>NUCLEOTIDE SEQUENCE [LARGE SCALE GENOMIC DNA]</scope>
    <source>
        <strain evidence="3">F5</strain>
    </source>
</reference>
<dbReference type="GO" id="GO:0008808">
    <property type="term" value="F:cardiolipin synthase activity"/>
    <property type="evidence" value="ECO:0007669"/>
    <property type="project" value="TreeGrafter"/>
</dbReference>